<keyword evidence="2" id="KW-1185">Reference proteome</keyword>
<gene>
    <name evidence="1" type="ORF">KFL_008240070</name>
</gene>
<reference evidence="1 2" key="1">
    <citation type="journal article" date="2014" name="Nat. Commun.">
        <title>Klebsormidium flaccidum genome reveals primary factors for plant terrestrial adaptation.</title>
        <authorList>
            <person name="Hori K."/>
            <person name="Maruyama F."/>
            <person name="Fujisawa T."/>
            <person name="Togashi T."/>
            <person name="Yamamoto N."/>
            <person name="Seo M."/>
            <person name="Sato S."/>
            <person name="Yamada T."/>
            <person name="Mori H."/>
            <person name="Tajima N."/>
            <person name="Moriyama T."/>
            <person name="Ikeuchi M."/>
            <person name="Watanabe M."/>
            <person name="Wada H."/>
            <person name="Kobayashi K."/>
            <person name="Saito M."/>
            <person name="Masuda T."/>
            <person name="Sasaki-Sekimoto Y."/>
            <person name="Mashiguchi K."/>
            <person name="Awai K."/>
            <person name="Shimojima M."/>
            <person name="Masuda S."/>
            <person name="Iwai M."/>
            <person name="Nobusawa T."/>
            <person name="Narise T."/>
            <person name="Kondo S."/>
            <person name="Saito H."/>
            <person name="Sato R."/>
            <person name="Murakawa M."/>
            <person name="Ihara Y."/>
            <person name="Oshima-Yamada Y."/>
            <person name="Ohtaka K."/>
            <person name="Satoh M."/>
            <person name="Sonobe K."/>
            <person name="Ishii M."/>
            <person name="Ohtani R."/>
            <person name="Kanamori-Sato M."/>
            <person name="Honoki R."/>
            <person name="Miyazaki D."/>
            <person name="Mochizuki H."/>
            <person name="Umetsu J."/>
            <person name="Higashi K."/>
            <person name="Shibata D."/>
            <person name="Kamiya Y."/>
            <person name="Sato N."/>
            <person name="Nakamura Y."/>
            <person name="Tabata S."/>
            <person name="Ida S."/>
            <person name="Kurokawa K."/>
            <person name="Ohta H."/>
        </authorList>
    </citation>
    <scope>NUCLEOTIDE SEQUENCE [LARGE SCALE GENOMIC DNA]</scope>
    <source>
        <strain evidence="1 2">NIES-2285</strain>
    </source>
</reference>
<dbReference type="Proteomes" id="UP000054558">
    <property type="component" value="Unassembled WGS sequence"/>
</dbReference>
<evidence type="ECO:0000313" key="2">
    <source>
        <dbReference type="Proteomes" id="UP000054558"/>
    </source>
</evidence>
<organism evidence="1 2">
    <name type="scientific">Klebsormidium nitens</name>
    <name type="common">Green alga</name>
    <name type="synonym">Ulothrix nitens</name>
    <dbReference type="NCBI Taxonomy" id="105231"/>
    <lineage>
        <taxon>Eukaryota</taxon>
        <taxon>Viridiplantae</taxon>
        <taxon>Streptophyta</taxon>
        <taxon>Klebsormidiophyceae</taxon>
        <taxon>Klebsormidiales</taxon>
        <taxon>Klebsormidiaceae</taxon>
        <taxon>Klebsormidium</taxon>
    </lineage>
</organism>
<proteinExistence type="predicted"/>
<name>A0A1Y1IL83_KLENI</name>
<dbReference type="EMBL" id="DF237773">
    <property type="protein sequence ID" value="GAQ91645.1"/>
    <property type="molecule type" value="Genomic_DNA"/>
</dbReference>
<accession>A0A1Y1IL83</accession>
<dbReference type="AlphaFoldDB" id="A0A1Y1IL83"/>
<sequence length="238" mass="25841">MSMDLKTMSGLLSSPCADRASMALQSKQRSLGTFMNTCDGCNYDISAHNAARKKAAEETKKVKIPALPVVLKAASREVAKLHKLGCSVSLMVQTPRTRKQATQWYFDSASTKGKASLDKHKGYFRKAMKNEVEGEVKVEEGAKSSEKVVDASEQKTVKPTGAGSANLFMLPANLEDLVKGFGDLYPETVIDTMLTALKKHYIDSKTAKASVDISALQSIFGKDLLGPSLRFLSSVKEL</sequence>
<protein>
    <submittedName>
        <fullName evidence="1">Uncharacterized protein</fullName>
    </submittedName>
</protein>
<evidence type="ECO:0000313" key="1">
    <source>
        <dbReference type="EMBL" id="GAQ91645.1"/>
    </source>
</evidence>